<reference evidence="3" key="2">
    <citation type="submission" date="2020-09" db="EMBL/GenBank/DDBJ databases">
        <authorList>
            <person name="Sun Q."/>
            <person name="Ohkuma M."/>
        </authorList>
    </citation>
    <scope>NUCLEOTIDE SEQUENCE</scope>
    <source>
        <strain evidence="3">JCM 4122</strain>
    </source>
</reference>
<proteinExistence type="predicted"/>
<feature type="region of interest" description="Disordered" evidence="1">
    <location>
        <begin position="262"/>
        <end position="283"/>
    </location>
</feature>
<accession>A0A919BER8</accession>
<keyword evidence="2" id="KW-0472">Membrane</keyword>
<evidence type="ECO:0000256" key="2">
    <source>
        <dbReference type="SAM" id="Phobius"/>
    </source>
</evidence>
<sequence length="283" mass="29915">MAGVPPHRRHRTAPRGTPHMTDADRTHRIGPDAYFAELSAALAAAGVPAAQAGATVEDLRAHLAETGTAPEEEFGPAAEFAARLGGLAPEPDAPDTASEHWTWTADLFNDRRMLAVHGAQGWEVESLDAIGRFVCRRTPGSALRWEYRREVIAGRRGPRVLDELAPEGWEPCGEWLAYGYFKRPSAATTGPAGSVDAPPAAPHRWLFLSRRGKAVLAVWALLVGGATTAFFVGALGTAGLAIAVALTSSLSALWTSGLETAAGRERQAAARDRSSGTPGKTNP</sequence>
<evidence type="ECO:0000313" key="3">
    <source>
        <dbReference type="EMBL" id="GHF84027.1"/>
    </source>
</evidence>
<protein>
    <submittedName>
        <fullName evidence="3">Uncharacterized protein</fullName>
    </submittedName>
</protein>
<feature type="region of interest" description="Disordered" evidence="1">
    <location>
        <begin position="1"/>
        <end position="26"/>
    </location>
</feature>
<organism evidence="3 4">
    <name type="scientific">Streptomyces filamentosus</name>
    <name type="common">Streptomyces roseosporus</name>
    <dbReference type="NCBI Taxonomy" id="67294"/>
    <lineage>
        <taxon>Bacteria</taxon>
        <taxon>Bacillati</taxon>
        <taxon>Actinomycetota</taxon>
        <taxon>Actinomycetes</taxon>
        <taxon>Kitasatosporales</taxon>
        <taxon>Streptomycetaceae</taxon>
        <taxon>Streptomyces</taxon>
    </lineage>
</organism>
<name>A0A919BER8_STRFL</name>
<keyword evidence="2" id="KW-1133">Transmembrane helix</keyword>
<dbReference type="Proteomes" id="UP000632849">
    <property type="component" value="Unassembled WGS sequence"/>
</dbReference>
<feature type="transmembrane region" description="Helical" evidence="2">
    <location>
        <begin position="238"/>
        <end position="258"/>
    </location>
</feature>
<keyword evidence="4" id="KW-1185">Reference proteome</keyword>
<gene>
    <name evidence="3" type="ORF">GCM10017667_10140</name>
</gene>
<evidence type="ECO:0000256" key="1">
    <source>
        <dbReference type="SAM" id="MobiDB-lite"/>
    </source>
</evidence>
<dbReference type="EMBL" id="BNBE01000001">
    <property type="protein sequence ID" value="GHF84027.1"/>
    <property type="molecule type" value="Genomic_DNA"/>
</dbReference>
<reference evidence="3" key="1">
    <citation type="journal article" date="2014" name="Int. J. Syst. Evol. Microbiol.">
        <title>Complete genome sequence of Corynebacterium casei LMG S-19264T (=DSM 44701T), isolated from a smear-ripened cheese.</title>
        <authorList>
            <consortium name="US DOE Joint Genome Institute (JGI-PGF)"/>
            <person name="Walter F."/>
            <person name="Albersmeier A."/>
            <person name="Kalinowski J."/>
            <person name="Ruckert C."/>
        </authorList>
    </citation>
    <scope>NUCLEOTIDE SEQUENCE</scope>
    <source>
        <strain evidence="3">JCM 4122</strain>
    </source>
</reference>
<feature type="compositionally biased region" description="Basic residues" evidence="1">
    <location>
        <begin position="1"/>
        <end position="13"/>
    </location>
</feature>
<evidence type="ECO:0000313" key="4">
    <source>
        <dbReference type="Proteomes" id="UP000632849"/>
    </source>
</evidence>
<feature type="transmembrane region" description="Helical" evidence="2">
    <location>
        <begin position="214"/>
        <end position="232"/>
    </location>
</feature>
<keyword evidence="2" id="KW-0812">Transmembrane</keyword>
<feature type="compositionally biased region" description="Basic and acidic residues" evidence="1">
    <location>
        <begin position="262"/>
        <end position="274"/>
    </location>
</feature>
<dbReference type="AlphaFoldDB" id="A0A919BER8"/>
<comment type="caution">
    <text evidence="3">The sequence shown here is derived from an EMBL/GenBank/DDBJ whole genome shotgun (WGS) entry which is preliminary data.</text>
</comment>